<name>A0A2I1FEQ3_9GLOM</name>
<dbReference type="VEuPathDB" id="FungiDB:RhiirA1_474114"/>
<reference evidence="1 4" key="2">
    <citation type="submission" date="2017-09" db="EMBL/GenBank/DDBJ databases">
        <title>Extensive intraspecific genome diversity in a model arbuscular mycorrhizal fungus.</title>
        <authorList>
            <person name="Chen E.C."/>
            <person name="Morin E."/>
            <person name="Beaudet D."/>
            <person name="Noel J."/>
            <person name="Ndikumana S."/>
            <person name="Charron P."/>
            <person name="St-Onge C."/>
            <person name="Giorgi J."/>
            <person name="Grigoriev I.V."/>
            <person name="Roux C."/>
            <person name="Martin F.M."/>
            <person name="Corradi N."/>
        </authorList>
    </citation>
    <scope>NUCLEOTIDE SEQUENCE [LARGE SCALE GENOMIC DNA]</scope>
    <source>
        <strain evidence="1 4">A5</strain>
    </source>
</reference>
<dbReference type="EMBL" id="LLXH01002175">
    <property type="protein sequence ID" value="PKC56359.1"/>
    <property type="molecule type" value="Genomic_DNA"/>
</dbReference>
<organism evidence="2 3">
    <name type="scientific">Rhizophagus irregularis</name>
    <dbReference type="NCBI Taxonomy" id="588596"/>
    <lineage>
        <taxon>Eukaryota</taxon>
        <taxon>Fungi</taxon>
        <taxon>Fungi incertae sedis</taxon>
        <taxon>Mucoromycota</taxon>
        <taxon>Glomeromycotina</taxon>
        <taxon>Glomeromycetes</taxon>
        <taxon>Glomerales</taxon>
        <taxon>Glomeraceae</taxon>
        <taxon>Rhizophagus</taxon>
    </lineage>
</organism>
<reference evidence="2 3" key="3">
    <citation type="submission" date="2017-10" db="EMBL/GenBank/DDBJ databases">
        <title>Extensive intraspecific genome diversity in a model arbuscular mycorrhizal fungus.</title>
        <authorList>
            <person name="Chen E.C.H."/>
            <person name="Morin E."/>
            <person name="Baudet D."/>
            <person name="Noel J."/>
            <person name="Ndikumana S."/>
            <person name="Charron P."/>
            <person name="St-Onge C."/>
            <person name="Giorgi J."/>
            <person name="Grigoriev I.V."/>
            <person name="Roux C."/>
            <person name="Martin F.M."/>
            <person name="Corradi N."/>
        </authorList>
    </citation>
    <scope>NUCLEOTIDE SEQUENCE [LARGE SCALE GENOMIC DNA]</scope>
    <source>
        <strain evidence="2 3">A1</strain>
    </source>
</reference>
<evidence type="ECO:0000313" key="3">
    <source>
        <dbReference type="Proteomes" id="UP000232688"/>
    </source>
</evidence>
<comment type="caution">
    <text evidence="2">The sequence shown here is derived from an EMBL/GenBank/DDBJ whole genome shotgun (WGS) entry which is preliminary data.</text>
</comment>
<dbReference type="VEuPathDB" id="FungiDB:RhiirFUN_008190"/>
<dbReference type="SUPFAM" id="SSF52047">
    <property type="entry name" value="RNI-like"/>
    <property type="match status" value="1"/>
</dbReference>
<protein>
    <submittedName>
        <fullName evidence="2">Uncharacterized protein</fullName>
    </submittedName>
</protein>
<sequence>MIPFKSYKKTILNVKRVNIKVDFVDYEAMSMLSKLEQIEKLELEFLDYNSHNSQLETFVIYIRNLIKNYRNLKVLIFKNWKWNSITITIFTLYNYNLEKIKLINNRISVDKFWSIFNPNIVTLKNCTIETWVMAKVTEKFYHKLKWNPREKNYST</sequence>
<evidence type="ECO:0000313" key="4">
    <source>
        <dbReference type="Proteomes" id="UP000232722"/>
    </source>
</evidence>
<evidence type="ECO:0000313" key="1">
    <source>
        <dbReference type="EMBL" id="PKB97688.1"/>
    </source>
</evidence>
<dbReference type="EMBL" id="LLXJ01003035">
    <property type="protein sequence ID" value="PKB97688.1"/>
    <property type="molecule type" value="Genomic_DNA"/>
</dbReference>
<gene>
    <name evidence="2" type="ORF">RhiirA1_474114</name>
    <name evidence="1" type="ORF">RhiirA5_432655</name>
</gene>
<reference evidence="2 3" key="4">
    <citation type="submission" date="2017-10" db="EMBL/GenBank/DDBJ databases">
        <title>Genome analyses suggest a sexual origin of heterokaryosis in a supposedly ancient asexual fungus.</title>
        <authorList>
            <person name="Corradi N."/>
            <person name="Sedzielewska K."/>
            <person name="Noel J."/>
            <person name="Charron P."/>
            <person name="Farinelli L."/>
            <person name="Marton T."/>
            <person name="Kruger M."/>
            <person name="Pelin A."/>
            <person name="Brachmann A."/>
            <person name="Corradi N."/>
        </authorList>
    </citation>
    <scope>NUCLEOTIDE SEQUENCE [LARGE SCALE GENOMIC DNA]</scope>
    <source>
        <strain evidence="2 3">A1</strain>
    </source>
</reference>
<dbReference type="AlphaFoldDB" id="A0A2I1FEQ3"/>
<reference evidence="1 4" key="1">
    <citation type="submission" date="2016-04" db="EMBL/GenBank/DDBJ databases">
        <title>Genome analyses suggest a sexual origin of heterokaryosis in a supposedly ancient asexual fungus.</title>
        <authorList>
            <person name="Ropars J."/>
            <person name="Sedzielewska K."/>
            <person name="Noel J."/>
            <person name="Charron P."/>
            <person name="Farinelli L."/>
            <person name="Marton T."/>
            <person name="Kruger M."/>
            <person name="Pelin A."/>
            <person name="Brachmann A."/>
            <person name="Corradi N."/>
        </authorList>
    </citation>
    <scope>NUCLEOTIDE SEQUENCE [LARGE SCALE GENOMIC DNA]</scope>
    <source>
        <strain evidence="1 4">A5</strain>
    </source>
</reference>
<evidence type="ECO:0000313" key="2">
    <source>
        <dbReference type="EMBL" id="PKC56359.1"/>
    </source>
</evidence>
<dbReference type="Proteomes" id="UP000232688">
    <property type="component" value="Unassembled WGS sequence"/>
</dbReference>
<accession>A0A2I1FEQ3</accession>
<dbReference type="Proteomes" id="UP000232722">
    <property type="component" value="Unassembled WGS sequence"/>
</dbReference>
<proteinExistence type="predicted"/>